<protein>
    <submittedName>
        <fullName evidence="2">Uncharacterized protein</fullName>
    </submittedName>
</protein>
<dbReference type="EMBL" id="UINC01076950">
    <property type="protein sequence ID" value="SVC16598.1"/>
    <property type="molecule type" value="Genomic_DNA"/>
</dbReference>
<organism evidence="2">
    <name type="scientific">marine metagenome</name>
    <dbReference type="NCBI Taxonomy" id="408172"/>
    <lineage>
        <taxon>unclassified sequences</taxon>
        <taxon>metagenomes</taxon>
        <taxon>ecological metagenomes</taxon>
    </lineage>
</organism>
<name>A0A382JXG5_9ZZZZ</name>
<feature type="region of interest" description="Disordered" evidence="1">
    <location>
        <begin position="89"/>
        <end position="110"/>
    </location>
</feature>
<sequence>MSFGITKTIPAVRGDQGLDCLYDGSLSEFEFHMAGKPSRLNVGDYVYTIYQDQLHGRLEIKELIAGAVNPSSGKPRTLVMVQCPGERLETPIPRQGHRGTRYYDGEGWTA</sequence>
<evidence type="ECO:0000313" key="2">
    <source>
        <dbReference type="EMBL" id="SVC16598.1"/>
    </source>
</evidence>
<dbReference type="AlphaFoldDB" id="A0A382JXG5"/>
<reference evidence="2" key="1">
    <citation type="submission" date="2018-05" db="EMBL/GenBank/DDBJ databases">
        <authorList>
            <person name="Lanie J.A."/>
            <person name="Ng W.-L."/>
            <person name="Kazmierczak K.M."/>
            <person name="Andrzejewski T.M."/>
            <person name="Davidsen T.M."/>
            <person name="Wayne K.J."/>
            <person name="Tettelin H."/>
            <person name="Glass J.I."/>
            <person name="Rusch D."/>
            <person name="Podicherti R."/>
            <person name="Tsui H.-C.T."/>
            <person name="Winkler M.E."/>
        </authorList>
    </citation>
    <scope>NUCLEOTIDE SEQUENCE</scope>
</reference>
<proteinExistence type="predicted"/>
<accession>A0A382JXG5</accession>
<evidence type="ECO:0000256" key="1">
    <source>
        <dbReference type="SAM" id="MobiDB-lite"/>
    </source>
</evidence>
<gene>
    <name evidence="2" type="ORF">METZ01_LOCUS269452</name>
</gene>